<proteinExistence type="predicted"/>
<dbReference type="Pfam" id="PF10551">
    <property type="entry name" value="MULE"/>
    <property type="match status" value="1"/>
</dbReference>
<evidence type="ECO:0000313" key="3">
    <source>
        <dbReference type="Proteomes" id="UP001163823"/>
    </source>
</evidence>
<protein>
    <submittedName>
        <fullName evidence="2">Protein FAR1-RELATED SEQUENCE 5</fullName>
    </submittedName>
</protein>
<reference evidence="2" key="1">
    <citation type="journal article" date="2023" name="Science">
        <title>Elucidation of the pathway for biosynthesis of saponin adjuvants from the soapbark tree.</title>
        <authorList>
            <person name="Reed J."/>
            <person name="Orme A."/>
            <person name="El-Demerdash A."/>
            <person name="Owen C."/>
            <person name="Martin L.B.B."/>
            <person name="Misra R.C."/>
            <person name="Kikuchi S."/>
            <person name="Rejzek M."/>
            <person name="Martin A.C."/>
            <person name="Harkess A."/>
            <person name="Leebens-Mack J."/>
            <person name="Louveau T."/>
            <person name="Stephenson M.J."/>
            <person name="Osbourn A."/>
        </authorList>
    </citation>
    <scope>NUCLEOTIDE SEQUENCE</scope>
    <source>
        <strain evidence="2">S10</strain>
    </source>
</reference>
<feature type="domain" description="MULE transposase" evidence="1">
    <location>
        <begin position="111"/>
        <end position="206"/>
    </location>
</feature>
<accession>A0AAD7LTJ0</accession>
<organism evidence="2 3">
    <name type="scientific">Quillaja saponaria</name>
    <name type="common">Soap bark tree</name>
    <dbReference type="NCBI Taxonomy" id="32244"/>
    <lineage>
        <taxon>Eukaryota</taxon>
        <taxon>Viridiplantae</taxon>
        <taxon>Streptophyta</taxon>
        <taxon>Embryophyta</taxon>
        <taxon>Tracheophyta</taxon>
        <taxon>Spermatophyta</taxon>
        <taxon>Magnoliopsida</taxon>
        <taxon>eudicotyledons</taxon>
        <taxon>Gunneridae</taxon>
        <taxon>Pentapetalae</taxon>
        <taxon>rosids</taxon>
        <taxon>fabids</taxon>
        <taxon>Fabales</taxon>
        <taxon>Quillajaceae</taxon>
        <taxon>Quillaja</taxon>
    </lineage>
</organism>
<gene>
    <name evidence="2" type="ORF">O6P43_013936</name>
</gene>
<dbReference type="KEGG" id="qsa:O6P43_013936"/>
<sequence>MSGHPSCRRFSEEEIVRIKDMNKAGIAPRQILSSLRQNNPNLLAVSRTLYNVKAKIRKDSLGGRTMIQALMDELDENGFKYSVEHDCEGHLTHLFFTYPISIALTKSYSTVFVMDCTYKTNKYKMPLLDIIGVSSFNSCFYSCFAFLQKEGEKDYIWALSMFRNLLGVSCQPSVIVCDKEFTLINAIKVVFPSTTNLLCVWHIEKNIVAKCKSHFEEGEDWDTFLSNWTCVRNSVSESKYHEALQYFESRYKEKGVLLNYIRSTWLPLKELFVVAWIEKCIHFGNHATSRAEGAHGILKKYLQVSTGDLSMVKDRICLAIKNQFQEIKAQLSSEKINVPRHFKIPLFKDLVTYVSVFALEELFKQYKKSKFDIELLACKGHFSATMGLPCSHKIRSLESEVLDLVDINQQWRLDMRSFSEYET</sequence>
<dbReference type="PANTHER" id="PTHR31569">
    <property type="entry name" value="SWIM-TYPE DOMAIN-CONTAINING PROTEIN"/>
    <property type="match status" value="1"/>
</dbReference>
<dbReference type="PANTHER" id="PTHR31569:SF4">
    <property type="entry name" value="SWIM-TYPE DOMAIN-CONTAINING PROTEIN"/>
    <property type="match status" value="1"/>
</dbReference>
<dbReference type="EMBL" id="JARAOO010000006">
    <property type="protein sequence ID" value="KAJ7964071.1"/>
    <property type="molecule type" value="Genomic_DNA"/>
</dbReference>
<dbReference type="Proteomes" id="UP001163823">
    <property type="component" value="Chromosome 6"/>
</dbReference>
<dbReference type="InterPro" id="IPR052579">
    <property type="entry name" value="Zinc_finger_SWIM"/>
</dbReference>
<dbReference type="AlphaFoldDB" id="A0AAD7LTJ0"/>
<evidence type="ECO:0000313" key="2">
    <source>
        <dbReference type="EMBL" id="KAJ7964071.1"/>
    </source>
</evidence>
<name>A0AAD7LTJ0_QUISA</name>
<comment type="caution">
    <text evidence="2">The sequence shown here is derived from an EMBL/GenBank/DDBJ whole genome shotgun (WGS) entry which is preliminary data.</text>
</comment>
<dbReference type="InterPro" id="IPR018289">
    <property type="entry name" value="MULE_transposase_dom"/>
</dbReference>
<evidence type="ECO:0000259" key="1">
    <source>
        <dbReference type="Pfam" id="PF10551"/>
    </source>
</evidence>
<keyword evidence="3" id="KW-1185">Reference proteome</keyword>